<evidence type="ECO:0000259" key="1">
    <source>
        <dbReference type="PROSITE" id="PS51352"/>
    </source>
</evidence>
<dbReference type="PANTHER" id="PTHR42852:SF13">
    <property type="entry name" value="PROTEIN DIPZ"/>
    <property type="match status" value="1"/>
</dbReference>
<dbReference type="GO" id="GO:0016209">
    <property type="term" value="F:antioxidant activity"/>
    <property type="evidence" value="ECO:0007669"/>
    <property type="project" value="InterPro"/>
</dbReference>
<dbReference type="Pfam" id="PF00578">
    <property type="entry name" value="AhpC-TSA"/>
    <property type="match status" value="1"/>
</dbReference>
<dbReference type="PANTHER" id="PTHR42852">
    <property type="entry name" value="THIOL:DISULFIDE INTERCHANGE PROTEIN DSBE"/>
    <property type="match status" value="1"/>
</dbReference>
<accession>A0A1G9NLX0</accession>
<dbReference type="InterPro" id="IPR050553">
    <property type="entry name" value="Thioredoxin_ResA/DsbE_sf"/>
</dbReference>
<dbReference type="STRING" id="563176.SAMN04488090_2062"/>
<evidence type="ECO:0000313" key="2">
    <source>
        <dbReference type="EMBL" id="SDL87379.1"/>
    </source>
</evidence>
<sequence length="475" mass="52897">MPALPTGRLLTLSLIQNPTLSIRSKPDEGRACLRPNHLSVRYGKLNTSMSTFFRPLLKGAALSLLGCLTAQAQQTRFIQEGIWRGEFTINEQKVPFNFELKGKSAEEATFSLINGTRRDHFKVKQIGPDSVFIKMNTYDAALVGKIHENGQLTGVYKSLVPSFRGNSLPFVAEHGKTYRFVEPGKDIEPAANLSGKWEIKLISKEPVANQVALLEQKGNKLTGVIMTVVGDSRELEGTVQGNDFVLSGFTGPNPVLIKGKINEDKTLTAEIDRGLYVSQKLEWTRNKKAELPDPYALTTLREGQQRLDFTFPDLDGKQVSLSDAKYKGKVVIVEIIGTWCPNCTDQTAFLSPWFKANKHRGVEAIAVGFEQKDDLNYAKYVLGKLKDKYGIEYDILFGGLADKKLASEKFAALNKMMAFPTTIIIGRDGNVRQIHTGYTGEVTGRYYKNYVKKWNRDLDKYIAEPAPASSDVASR</sequence>
<dbReference type="InterPro" id="IPR013766">
    <property type="entry name" value="Thioredoxin_domain"/>
</dbReference>
<organism evidence="2 3">
    <name type="scientific">Siphonobacter aquaeclarae</name>
    <dbReference type="NCBI Taxonomy" id="563176"/>
    <lineage>
        <taxon>Bacteria</taxon>
        <taxon>Pseudomonadati</taxon>
        <taxon>Bacteroidota</taxon>
        <taxon>Cytophagia</taxon>
        <taxon>Cytophagales</taxon>
        <taxon>Cytophagaceae</taxon>
        <taxon>Siphonobacter</taxon>
    </lineage>
</organism>
<dbReference type="CDD" id="cd02966">
    <property type="entry name" value="TlpA_like_family"/>
    <property type="match status" value="1"/>
</dbReference>
<dbReference type="RefSeq" id="WP_245689901.1">
    <property type="nucleotide sequence ID" value="NZ_FNGS01000003.1"/>
</dbReference>
<dbReference type="SUPFAM" id="SSF52833">
    <property type="entry name" value="Thioredoxin-like"/>
    <property type="match status" value="1"/>
</dbReference>
<evidence type="ECO:0000313" key="3">
    <source>
        <dbReference type="Proteomes" id="UP000198901"/>
    </source>
</evidence>
<keyword evidence="3" id="KW-1185">Reference proteome</keyword>
<dbReference type="InterPro" id="IPR000866">
    <property type="entry name" value="AhpC/TSA"/>
</dbReference>
<dbReference type="PROSITE" id="PS51352">
    <property type="entry name" value="THIOREDOXIN_2"/>
    <property type="match status" value="1"/>
</dbReference>
<protein>
    <submittedName>
        <fullName evidence="2">Peroxiredoxin</fullName>
    </submittedName>
</protein>
<proteinExistence type="predicted"/>
<dbReference type="AlphaFoldDB" id="A0A1G9NLX0"/>
<gene>
    <name evidence="2" type="ORF">SAMN04488090_2062</name>
</gene>
<name>A0A1G9NLX0_9BACT</name>
<dbReference type="Gene3D" id="3.40.30.10">
    <property type="entry name" value="Glutaredoxin"/>
    <property type="match status" value="1"/>
</dbReference>
<dbReference type="InterPro" id="IPR036249">
    <property type="entry name" value="Thioredoxin-like_sf"/>
</dbReference>
<dbReference type="GO" id="GO:0016491">
    <property type="term" value="F:oxidoreductase activity"/>
    <property type="evidence" value="ECO:0007669"/>
    <property type="project" value="InterPro"/>
</dbReference>
<dbReference type="EMBL" id="FNGS01000003">
    <property type="protein sequence ID" value="SDL87379.1"/>
    <property type="molecule type" value="Genomic_DNA"/>
</dbReference>
<feature type="domain" description="Thioredoxin" evidence="1">
    <location>
        <begin position="300"/>
        <end position="456"/>
    </location>
</feature>
<reference evidence="2 3" key="1">
    <citation type="submission" date="2016-10" db="EMBL/GenBank/DDBJ databases">
        <authorList>
            <person name="de Groot N.N."/>
        </authorList>
    </citation>
    <scope>NUCLEOTIDE SEQUENCE [LARGE SCALE GENOMIC DNA]</scope>
    <source>
        <strain evidence="2 3">DSM 21668</strain>
    </source>
</reference>
<dbReference type="Proteomes" id="UP000198901">
    <property type="component" value="Unassembled WGS sequence"/>
</dbReference>